<evidence type="ECO:0000313" key="8">
    <source>
        <dbReference type="EMBL" id="QHI73878.1"/>
    </source>
</evidence>
<comment type="subcellular location">
    <subcellularLocation>
        <location evidence="1">Membrane</location>
        <topology evidence="1">Multi-pass membrane protein</topology>
    </subcellularLocation>
</comment>
<dbReference type="Proteomes" id="UP000463883">
    <property type="component" value="Chromosome"/>
</dbReference>
<dbReference type="Pfam" id="PF02361">
    <property type="entry name" value="CbiQ"/>
    <property type="match status" value="1"/>
</dbReference>
<feature type="transmembrane region" description="Helical" evidence="6">
    <location>
        <begin position="187"/>
        <end position="216"/>
    </location>
</feature>
<proteinExistence type="predicted"/>
<feature type="domain" description="Transcobalamin-like C-terminal" evidence="7">
    <location>
        <begin position="80"/>
        <end position="157"/>
    </location>
</feature>
<evidence type="ECO:0000256" key="3">
    <source>
        <dbReference type="ARBA" id="ARBA00022989"/>
    </source>
</evidence>
<dbReference type="Pfam" id="PF14478">
    <property type="entry name" value="DUF4430"/>
    <property type="match status" value="1"/>
</dbReference>
<feature type="transmembrane region" description="Helical" evidence="6">
    <location>
        <begin position="435"/>
        <end position="454"/>
    </location>
</feature>
<evidence type="ECO:0000256" key="1">
    <source>
        <dbReference type="ARBA" id="ARBA00004141"/>
    </source>
</evidence>
<dbReference type="InterPro" id="IPR027954">
    <property type="entry name" value="Transcobalamin-like_C"/>
</dbReference>
<feature type="transmembrane region" description="Helical" evidence="6">
    <location>
        <begin position="268"/>
        <end position="286"/>
    </location>
</feature>
<evidence type="ECO:0000256" key="5">
    <source>
        <dbReference type="SAM" id="MobiDB-lite"/>
    </source>
</evidence>
<organism evidence="8 9">
    <name type="scientific">Aminipila terrae</name>
    <dbReference type="NCBI Taxonomy" id="2697030"/>
    <lineage>
        <taxon>Bacteria</taxon>
        <taxon>Bacillati</taxon>
        <taxon>Bacillota</taxon>
        <taxon>Clostridia</taxon>
        <taxon>Peptostreptococcales</taxon>
        <taxon>Anaerovoracaceae</taxon>
        <taxon>Aminipila</taxon>
    </lineage>
</organism>
<sequence length="469" mass="52510">MAIDPSTGKDKYQTDPVPDGKPVPVEPGSVSVTKNAKTCTMSIECKTILDNMNNLNKEKVELVPKDGVIMPATTVTFYEGESVFNLLQRETKKNKIHMEFSNTPIYNSAYIEGIHNLYEFDCGELSGWMYKVNGWFPNYGCSRYQIKQGDVIEWVYTCDLGRDVGADLMKNKCYADAFSSYHPFVNFLYFALVLFFSMVLMHPVCLTVSLIAAFWYSIYIKGKKAARFNFLILLPMLVVTAIINPAFNHAGITILTYLPNGNPLTLESILYGVAAATMLAAVICWFSCYNEVMTSDKFVYLFGRIIPALSLILSMILRFVPRFKAQIKVISNAQKCVGRDVSNGSVIQRAKNGITILSIMVTWALENAIETADSMRSRGYGLPGRTAFSIFHLDSRDKKALAAIAGLGLCVLAGQIFGILYFRYYPSMKGNPLEIFSYFPFIAYAGLCIVPIIINEQEKRQWTATQLNS</sequence>
<dbReference type="InterPro" id="IPR003339">
    <property type="entry name" value="ABC/ECF_trnsptr_transmembrane"/>
</dbReference>
<evidence type="ECO:0000256" key="6">
    <source>
        <dbReference type="SAM" id="Phobius"/>
    </source>
</evidence>
<dbReference type="KEGG" id="amic:Ami3637_02410"/>
<protein>
    <submittedName>
        <fullName evidence="8">DUF4430 domain-containing protein</fullName>
    </submittedName>
</protein>
<dbReference type="AlphaFoldDB" id="A0A6P1MP29"/>
<keyword evidence="4 6" id="KW-0472">Membrane</keyword>
<dbReference type="Gene3D" id="2.170.130.30">
    <property type="match status" value="1"/>
</dbReference>
<evidence type="ECO:0000256" key="2">
    <source>
        <dbReference type="ARBA" id="ARBA00022692"/>
    </source>
</evidence>
<feature type="region of interest" description="Disordered" evidence="5">
    <location>
        <begin position="1"/>
        <end position="29"/>
    </location>
</feature>
<keyword evidence="2 6" id="KW-0812">Transmembrane</keyword>
<evidence type="ECO:0000256" key="4">
    <source>
        <dbReference type="ARBA" id="ARBA00023136"/>
    </source>
</evidence>
<dbReference type="GO" id="GO:0005886">
    <property type="term" value="C:plasma membrane"/>
    <property type="evidence" value="ECO:0007669"/>
    <property type="project" value="UniProtKB-ARBA"/>
</dbReference>
<evidence type="ECO:0000313" key="9">
    <source>
        <dbReference type="Proteomes" id="UP000463883"/>
    </source>
</evidence>
<keyword evidence="3 6" id="KW-1133">Transmembrane helix</keyword>
<keyword evidence="9" id="KW-1185">Reference proteome</keyword>
<feature type="transmembrane region" description="Helical" evidence="6">
    <location>
        <begin position="228"/>
        <end position="248"/>
    </location>
</feature>
<reference evidence="8 9" key="1">
    <citation type="submission" date="2020-01" db="EMBL/GenBank/DDBJ databases">
        <title>Genomic analysis of Aminipila sp. CBA3637.</title>
        <authorList>
            <person name="Kim Y.B."/>
            <person name="Roh S.W."/>
        </authorList>
    </citation>
    <scope>NUCLEOTIDE SEQUENCE [LARGE SCALE GENOMIC DNA]</scope>
    <source>
        <strain evidence="8 9">CBA3637</strain>
    </source>
</reference>
<gene>
    <name evidence="8" type="ORF">Ami3637_02410</name>
</gene>
<accession>A0A6P1MP29</accession>
<feature type="transmembrane region" description="Helical" evidence="6">
    <location>
        <begin position="400"/>
        <end position="423"/>
    </location>
</feature>
<evidence type="ECO:0000259" key="7">
    <source>
        <dbReference type="Pfam" id="PF14478"/>
    </source>
</evidence>
<name>A0A6P1MP29_9FIRM</name>
<dbReference type="CDD" id="cd16914">
    <property type="entry name" value="EcfT"/>
    <property type="match status" value="1"/>
</dbReference>
<dbReference type="EMBL" id="CP047591">
    <property type="protein sequence ID" value="QHI73878.1"/>
    <property type="molecule type" value="Genomic_DNA"/>
</dbReference>
<feature type="transmembrane region" description="Helical" evidence="6">
    <location>
        <begin position="298"/>
        <end position="320"/>
    </location>
</feature>